<keyword evidence="4" id="KW-1185">Reference proteome</keyword>
<protein>
    <submittedName>
        <fullName evidence="3">Uncharacterized protein</fullName>
    </submittedName>
</protein>
<accession>A0ABR0ELY0</accession>
<proteinExistence type="predicted"/>
<keyword evidence="2" id="KW-1133">Transmembrane helix</keyword>
<evidence type="ECO:0000313" key="3">
    <source>
        <dbReference type="EMBL" id="KAK4502591.1"/>
    </source>
</evidence>
<feature type="compositionally biased region" description="Polar residues" evidence="1">
    <location>
        <begin position="100"/>
        <end position="117"/>
    </location>
</feature>
<reference evidence="3 4" key="1">
    <citation type="journal article" date="2023" name="G3 (Bethesda)">
        <title>A chromosome-level genome assembly of Zasmidium syzygii isolated from banana leaves.</title>
        <authorList>
            <person name="van Westerhoven A.C."/>
            <person name="Mehrabi R."/>
            <person name="Talebi R."/>
            <person name="Steentjes M.B.F."/>
            <person name="Corcolon B."/>
            <person name="Chong P.A."/>
            <person name="Kema G.H.J."/>
            <person name="Seidl M.F."/>
        </authorList>
    </citation>
    <scope>NUCLEOTIDE SEQUENCE [LARGE SCALE GENOMIC DNA]</scope>
    <source>
        <strain evidence="3 4">P124</strain>
    </source>
</reference>
<gene>
    <name evidence="3" type="ORF">PRZ48_006017</name>
</gene>
<feature type="region of interest" description="Disordered" evidence="1">
    <location>
        <begin position="1"/>
        <end position="66"/>
    </location>
</feature>
<evidence type="ECO:0000256" key="1">
    <source>
        <dbReference type="SAM" id="MobiDB-lite"/>
    </source>
</evidence>
<feature type="region of interest" description="Disordered" evidence="1">
    <location>
        <begin position="98"/>
        <end position="172"/>
    </location>
</feature>
<feature type="compositionally biased region" description="Basic and acidic residues" evidence="1">
    <location>
        <begin position="55"/>
        <end position="66"/>
    </location>
</feature>
<feature type="compositionally biased region" description="Low complexity" evidence="1">
    <location>
        <begin position="118"/>
        <end position="144"/>
    </location>
</feature>
<dbReference type="EMBL" id="JAXOVC010000004">
    <property type="protein sequence ID" value="KAK4502591.1"/>
    <property type="molecule type" value="Genomic_DNA"/>
</dbReference>
<evidence type="ECO:0000313" key="4">
    <source>
        <dbReference type="Proteomes" id="UP001305779"/>
    </source>
</evidence>
<keyword evidence="2" id="KW-0812">Transmembrane</keyword>
<evidence type="ECO:0000256" key="2">
    <source>
        <dbReference type="SAM" id="Phobius"/>
    </source>
</evidence>
<organism evidence="3 4">
    <name type="scientific">Zasmidium cellare</name>
    <name type="common">Wine cellar mold</name>
    <name type="synonym">Racodium cellare</name>
    <dbReference type="NCBI Taxonomy" id="395010"/>
    <lineage>
        <taxon>Eukaryota</taxon>
        <taxon>Fungi</taxon>
        <taxon>Dikarya</taxon>
        <taxon>Ascomycota</taxon>
        <taxon>Pezizomycotina</taxon>
        <taxon>Dothideomycetes</taxon>
        <taxon>Dothideomycetidae</taxon>
        <taxon>Mycosphaerellales</taxon>
        <taxon>Mycosphaerellaceae</taxon>
        <taxon>Zasmidium</taxon>
    </lineage>
</organism>
<feature type="transmembrane region" description="Helical" evidence="2">
    <location>
        <begin position="72"/>
        <end position="97"/>
    </location>
</feature>
<sequence>MNYTKMEGSDAPEFVDTRQAPEAIPVDKSSQHSPLHQQPPGAYDYQFPDAAPENSKPDGKTRESPPRRIAGLHVWVFWLIIGIIGVVVIGASVGGAVGGTQSSKGQSDPTTTVFANQPQSTPNSASSGSSASSTGGSAPSSQQTADTVYTPATRDCPGSDGQTYTPFQPSGGQGQYTFTKDCEKNWAEGKWDITQAFVQSFDLCIDMCSSWNYFDHPGGEKCAGVVFQASGAPPGNCWIKNSSLVRNGLEQSDNTDIALLNDS</sequence>
<dbReference type="Proteomes" id="UP001305779">
    <property type="component" value="Unassembled WGS sequence"/>
</dbReference>
<comment type="caution">
    <text evidence="3">The sequence shown here is derived from an EMBL/GenBank/DDBJ whole genome shotgun (WGS) entry which is preliminary data.</text>
</comment>
<name>A0ABR0ELY0_ZASCE</name>
<keyword evidence="2" id="KW-0472">Membrane</keyword>
<feature type="compositionally biased region" description="Polar residues" evidence="1">
    <location>
        <begin position="160"/>
        <end position="172"/>
    </location>
</feature>